<gene>
    <name evidence="2" type="ORF">H4W29_002131</name>
</gene>
<sequence length="55" mass="6065">MVKAMPQLSRATPFRNREKNGMSAPNINGASTKRSAPASEIMTNGTSQHRDHRAR</sequence>
<feature type="compositionally biased region" description="Polar residues" evidence="1">
    <location>
        <begin position="23"/>
        <end position="34"/>
    </location>
</feature>
<name>A0ABR9IP56_RHIVS</name>
<protein>
    <submittedName>
        <fullName evidence="2">Uncharacterized protein</fullName>
    </submittedName>
</protein>
<comment type="caution">
    <text evidence="2">The sequence shown here is derived from an EMBL/GenBank/DDBJ whole genome shotgun (WGS) entry which is preliminary data.</text>
</comment>
<accession>A0ABR9IP56</accession>
<dbReference type="EMBL" id="JADBEC010000001">
    <property type="protein sequence ID" value="MBE1504950.1"/>
    <property type="molecule type" value="Genomic_DNA"/>
</dbReference>
<evidence type="ECO:0000256" key="1">
    <source>
        <dbReference type="SAM" id="MobiDB-lite"/>
    </source>
</evidence>
<reference evidence="2 3" key="1">
    <citation type="submission" date="2020-10" db="EMBL/GenBank/DDBJ databases">
        <title>Sequencing the genomes of 1000 actinobacteria strains.</title>
        <authorList>
            <person name="Klenk H.-P."/>
        </authorList>
    </citation>
    <scope>NUCLEOTIDE SEQUENCE [LARGE SCALE GENOMIC DNA]</scope>
    <source>
        <strain evidence="2 3">DSM 7307</strain>
    </source>
</reference>
<feature type="region of interest" description="Disordered" evidence="1">
    <location>
        <begin position="1"/>
        <end position="55"/>
    </location>
</feature>
<evidence type="ECO:0000313" key="2">
    <source>
        <dbReference type="EMBL" id="MBE1504950.1"/>
    </source>
</evidence>
<dbReference type="Proteomes" id="UP000620262">
    <property type="component" value="Unassembled WGS sequence"/>
</dbReference>
<organism evidence="2 3">
    <name type="scientific">Rhizobium viscosum</name>
    <name type="common">Arthrobacter viscosus</name>
    <dbReference type="NCBI Taxonomy" id="1673"/>
    <lineage>
        <taxon>Bacteria</taxon>
        <taxon>Pseudomonadati</taxon>
        <taxon>Pseudomonadota</taxon>
        <taxon>Alphaproteobacteria</taxon>
        <taxon>Hyphomicrobiales</taxon>
        <taxon>Rhizobiaceae</taxon>
        <taxon>Rhizobium/Agrobacterium group</taxon>
        <taxon>Rhizobium</taxon>
    </lineage>
</organism>
<proteinExistence type="predicted"/>
<evidence type="ECO:0000313" key="3">
    <source>
        <dbReference type="Proteomes" id="UP000620262"/>
    </source>
</evidence>
<keyword evidence="3" id="KW-1185">Reference proteome</keyword>